<evidence type="ECO:0000256" key="1">
    <source>
        <dbReference type="SAM" id="MobiDB-lite"/>
    </source>
</evidence>
<accession>A0A9N9BHF5</accession>
<keyword evidence="3" id="KW-1185">Reference proteome</keyword>
<sequence length="1332" mass="154601">MVQPKIDPESVPTSLPILSPRVNKQKVDNTPQRTRLTINKRPDESVKEWATRLADRSDKVNHTKQNRNWLRRRGENLKSCIENTFLSILRSDPEVWQERERIGGYNIERRDENGGIVTYITPDLDELNEIKDSIRKIAPHLLTKSSSSQPLNQIPQIDPEAGPGPQTQVHREGRLTELEKIVTQRTTPLDNTELQPVQELPIYKGKFLDLDVEISWPIPFPNNEEHRAIWQNGIQTAKDMFKVDGAEYAFSTWFTEVKEIDLVSAILEAEDEDKAMQEVFLQCLYRNYSEKEINEIIKFAVDAYRASDKGDKNWLKRVKYQIEPRKFEAGMTEERAQEILNVIDNSEFLIRVKFIRNDYIYGNELQTKMVFKIIDKYEPIRESKKAGGKYVGGGPNVILTKKTKPGFWVGIDEKFLVREVSEQSEVGELDSNAVVYGLYRIRKPDINRLMPMKDGALNCVAQRVVEHFDQAKRGHGLTKIRRQKINDWEKKMRVPGARVQDVAELEKILKRPITLLDITHGTIFNSKKYRSGKYEEIEMVVHNGHAFPRNQHFPRDRMVEYYKGDTWEAINSALQGPQAIWLMGVGDENQRVSQFVLEDGRTFRTWKKHTEIIESCKQLVDDAINWQFQENIISDEKKSILLESLKVVDLAEQVFGANHAGSRLANEINEWHPISEKINEDIKQACVEHGHGGRWNAPDYHISDVVCIDMKECYPASMRGQGECTPWFNRFGHPTHYLVKVAVNGELPQEDITGFAQVRSFKFASNIHPVIPVWYGKHFACRSGEGCAKNKGWAPIVLLRYLLEVGILENLTIGEAIISLTQQTKVWLPENRDISCAIIGKFTQGGKIDEKRLTHRLVMDEGELDFLIKDCTDAGTFAGREKCPLGFILTYYEGHQPQYTHLRASMLAYAHINLLEMLRRFQPNEVVRIATDSIYVRKEALYKIENIPAFFKQVEVKSDPILCSHYPSCAMCSDPEEFLIPKSEYAKWIKEFQKNKTPLVKYNCKKHNPFVCRFCFGEWFYKSDSCQKQLNRPEEQEVREIQPGQWRDKGEKIYGPVADIVYWPKNRHWESIKNISDSTAPSIHDPITRCRKTYLNGGGGSGKTTRAIRIFKNINMVVFTHTNALAKDFRENRNVKAQTWHSFFRWNGVGNWTPERMGEKKFPRVIIWDEICTVPKHILEMFINYLLEHKCQVICCGDDAQPPPFFGEMPHDWLKKNANYYEEVITDYRAKCPKLHELKKGMRRKTNRVQSELFRGAIPVIEKWNYFEAEWTPSDRILSAHRLSRRLASQICLKLHYIKYPNIPIPLIYRPRDGRKQNCLIQIPGSSEKREL</sequence>
<dbReference type="Gene3D" id="3.40.50.300">
    <property type="entry name" value="P-loop containing nucleotide triphosphate hydrolases"/>
    <property type="match status" value="1"/>
</dbReference>
<comment type="caution">
    <text evidence="2">The sequence shown here is derived from an EMBL/GenBank/DDBJ whole genome shotgun (WGS) entry which is preliminary data.</text>
</comment>
<evidence type="ECO:0000313" key="2">
    <source>
        <dbReference type="EMBL" id="CAG8563993.1"/>
    </source>
</evidence>
<dbReference type="Proteomes" id="UP000789342">
    <property type="component" value="Unassembled WGS sequence"/>
</dbReference>
<gene>
    <name evidence="2" type="ORF">AMORRO_LOCUS6153</name>
</gene>
<dbReference type="OrthoDB" id="2405788at2759"/>
<proteinExistence type="predicted"/>
<feature type="compositionally biased region" description="Polar residues" evidence="1">
    <location>
        <begin position="144"/>
        <end position="155"/>
    </location>
</feature>
<evidence type="ECO:0000313" key="3">
    <source>
        <dbReference type="Proteomes" id="UP000789342"/>
    </source>
</evidence>
<organism evidence="2 3">
    <name type="scientific">Acaulospora morrowiae</name>
    <dbReference type="NCBI Taxonomy" id="94023"/>
    <lineage>
        <taxon>Eukaryota</taxon>
        <taxon>Fungi</taxon>
        <taxon>Fungi incertae sedis</taxon>
        <taxon>Mucoromycota</taxon>
        <taxon>Glomeromycotina</taxon>
        <taxon>Glomeromycetes</taxon>
        <taxon>Diversisporales</taxon>
        <taxon>Acaulosporaceae</taxon>
        <taxon>Acaulospora</taxon>
    </lineage>
</organism>
<protein>
    <submittedName>
        <fullName evidence="2">7757_t:CDS:1</fullName>
    </submittedName>
</protein>
<dbReference type="InterPro" id="IPR027417">
    <property type="entry name" value="P-loop_NTPase"/>
</dbReference>
<name>A0A9N9BHF5_9GLOM</name>
<dbReference type="SUPFAM" id="SSF52540">
    <property type="entry name" value="P-loop containing nucleoside triphosphate hydrolases"/>
    <property type="match status" value="1"/>
</dbReference>
<reference evidence="2" key="1">
    <citation type="submission" date="2021-06" db="EMBL/GenBank/DDBJ databases">
        <authorList>
            <person name="Kallberg Y."/>
            <person name="Tangrot J."/>
            <person name="Rosling A."/>
        </authorList>
    </citation>
    <scope>NUCLEOTIDE SEQUENCE</scope>
    <source>
        <strain evidence="2">CL551</strain>
    </source>
</reference>
<feature type="region of interest" description="Disordered" evidence="1">
    <location>
        <begin position="1"/>
        <end position="30"/>
    </location>
</feature>
<feature type="region of interest" description="Disordered" evidence="1">
    <location>
        <begin position="144"/>
        <end position="169"/>
    </location>
</feature>
<dbReference type="EMBL" id="CAJVPV010003978">
    <property type="protein sequence ID" value="CAG8563993.1"/>
    <property type="molecule type" value="Genomic_DNA"/>
</dbReference>
<feature type="non-terminal residue" evidence="2">
    <location>
        <position position="1332"/>
    </location>
</feature>
<dbReference type="Pfam" id="PF13245">
    <property type="entry name" value="AAA_19"/>
    <property type="match status" value="1"/>
</dbReference>